<organism evidence="1 2">
    <name type="scientific">Gibbsiella dentisursi</name>
    <dbReference type="NCBI Taxonomy" id="796890"/>
    <lineage>
        <taxon>Bacteria</taxon>
        <taxon>Pseudomonadati</taxon>
        <taxon>Pseudomonadota</taxon>
        <taxon>Gammaproteobacteria</taxon>
        <taxon>Enterobacterales</taxon>
        <taxon>Yersiniaceae</taxon>
        <taxon>Gibbsiella</taxon>
    </lineage>
</organism>
<evidence type="ECO:0000313" key="1">
    <source>
        <dbReference type="EMBL" id="GAA3913850.1"/>
    </source>
</evidence>
<reference evidence="2" key="1">
    <citation type="journal article" date="2019" name="Int. J. Syst. Evol. Microbiol.">
        <title>The Global Catalogue of Microorganisms (GCM) 10K type strain sequencing project: providing services to taxonomists for standard genome sequencing and annotation.</title>
        <authorList>
            <consortium name="The Broad Institute Genomics Platform"/>
            <consortium name="The Broad Institute Genome Sequencing Center for Infectious Disease"/>
            <person name="Wu L."/>
            <person name="Ma J."/>
        </authorList>
    </citation>
    <scope>NUCLEOTIDE SEQUENCE [LARGE SCALE GENOMIC DNA]</scope>
    <source>
        <strain evidence="2">JCM 17201</strain>
    </source>
</reference>
<dbReference type="SUPFAM" id="SSF56235">
    <property type="entry name" value="N-terminal nucleophile aminohydrolases (Ntn hydrolases)"/>
    <property type="match status" value="1"/>
</dbReference>
<name>A0ABP7M3P9_9GAMM</name>
<comment type="caution">
    <text evidence="1">The sequence shown here is derived from an EMBL/GenBank/DDBJ whole genome shotgun (WGS) entry which is preliminary data.</text>
</comment>
<accession>A0ABP7M3P9</accession>
<dbReference type="PANTHER" id="PTHR43881">
    <property type="entry name" value="GAMMA-GLUTAMYLTRANSPEPTIDASE (AFU_ORTHOLOGUE AFUA_4G13580)"/>
    <property type="match status" value="1"/>
</dbReference>
<dbReference type="Pfam" id="PF01019">
    <property type="entry name" value="G_glu_transpept"/>
    <property type="match status" value="1"/>
</dbReference>
<dbReference type="PANTHER" id="PTHR43881:SF1">
    <property type="entry name" value="GAMMA-GLUTAMYLTRANSPEPTIDASE (AFU_ORTHOLOGUE AFUA_4G13580)"/>
    <property type="match status" value="1"/>
</dbReference>
<keyword evidence="2" id="KW-1185">Reference proteome</keyword>
<dbReference type="EMBL" id="BAABDG010000010">
    <property type="protein sequence ID" value="GAA3913850.1"/>
    <property type="molecule type" value="Genomic_DNA"/>
</dbReference>
<proteinExistence type="predicted"/>
<dbReference type="InterPro" id="IPR052896">
    <property type="entry name" value="GGT-like_enzyme"/>
</dbReference>
<sequence>MPLFDTWFKTFLLEGRAPRAGEVFRNPDLAKTLRELAAREVESFYRGELAQRLVAFSRVAGGYLCSDDLQAYQPRRVTPLRLNYRGYDI</sequence>
<gene>
    <name evidence="1" type="ORF">GCM10022405_43680</name>
</gene>
<dbReference type="RefSeq" id="WP_279025982.1">
    <property type="nucleotide sequence ID" value="NZ_BAABDG010000010.1"/>
</dbReference>
<dbReference type="InterPro" id="IPR029055">
    <property type="entry name" value="Ntn_hydrolases_N"/>
</dbReference>
<dbReference type="Proteomes" id="UP001499994">
    <property type="component" value="Unassembled WGS sequence"/>
</dbReference>
<evidence type="ECO:0000313" key="2">
    <source>
        <dbReference type="Proteomes" id="UP001499994"/>
    </source>
</evidence>
<protein>
    <submittedName>
        <fullName evidence="1">Uncharacterized protein</fullName>
    </submittedName>
</protein>